<proteinExistence type="inferred from homology"/>
<keyword evidence="7" id="KW-1133">Transmembrane helix</keyword>
<feature type="transmembrane region" description="Helical" evidence="7">
    <location>
        <begin position="12"/>
        <end position="31"/>
    </location>
</feature>
<dbReference type="EMBL" id="MVBO01000021">
    <property type="protein sequence ID" value="OZJ05176.1"/>
    <property type="molecule type" value="Genomic_DNA"/>
</dbReference>
<accession>A0A261Y3H8</accession>
<reference evidence="8 9" key="1">
    <citation type="journal article" date="2017" name="Mycologia">
        <title>Bifiguratus adelaidae, gen. et sp. nov., a new member of Mucoromycotina in endophytic and soil-dwelling habitats.</title>
        <authorList>
            <person name="Torres-Cruz T.J."/>
            <person name="Billingsley Tobias T.L."/>
            <person name="Almatruk M."/>
            <person name="Hesse C."/>
            <person name="Kuske C.R."/>
            <person name="Desiro A."/>
            <person name="Benucci G.M."/>
            <person name="Bonito G."/>
            <person name="Stajich J.E."/>
            <person name="Dunlap C."/>
            <person name="Arnold A.E."/>
            <person name="Porras-Alfaro A."/>
        </authorList>
    </citation>
    <scope>NUCLEOTIDE SEQUENCE [LARGE SCALE GENOMIC DNA]</scope>
    <source>
        <strain evidence="8 9">AZ0501</strain>
    </source>
</reference>
<keyword evidence="3 6" id="KW-0560">Oxidoreductase</keyword>
<dbReference type="GO" id="GO:0016705">
    <property type="term" value="F:oxidoreductase activity, acting on paired donors, with incorporation or reduction of molecular oxygen"/>
    <property type="evidence" value="ECO:0007669"/>
    <property type="project" value="InterPro"/>
</dbReference>
<dbReference type="Pfam" id="PF00067">
    <property type="entry name" value="p450"/>
    <property type="match status" value="1"/>
</dbReference>
<evidence type="ECO:0000256" key="3">
    <source>
        <dbReference type="ARBA" id="ARBA00023002"/>
    </source>
</evidence>
<dbReference type="GO" id="GO:0005506">
    <property type="term" value="F:iron ion binding"/>
    <property type="evidence" value="ECO:0007669"/>
    <property type="project" value="InterPro"/>
</dbReference>
<keyword evidence="7" id="KW-0472">Membrane</keyword>
<dbReference type="CDD" id="cd11064">
    <property type="entry name" value="CYP86A"/>
    <property type="match status" value="1"/>
</dbReference>
<dbReference type="PRINTS" id="PR00385">
    <property type="entry name" value="P450"/>
</dbReference>
<keyword evidence="6" id="KW-0503">Monooxygenase</keyword>
<dbReference type="AlphaFoldDB" id="A0A261Y3H8"/>
<keyword evidence="4 5" id="KW-0408">Iron</keyword>
<dbReference type="SUPFAM" id="SSF48264">
    <property type="entry name" value="Cytochrome P450"/>
    <property type="match status" value="1"/>
</dbReference>
<evidence type="ECO:0000256" key="2">
    <source>
        <dbReference type="ARBA" id="ARBA00022723"/>
    </source>
</evidence>
<dbReference type="InterPro" id="IPR036396">
    <property type="entry name" value="Cyt_P450_sf"/>
</dbReference>
<dbReference type="InterPro" id="IPR001128">
    <property type="entry name" value="Cyt_P450"/>
</dbReference>
<organism evidence="8 9">
    <name type="scientific">Bifiguratus adelaidae</name>
    <dbReference type="NCBI Taxonomy" id="1938954"/>
    <lineage>
        <taxon>Eukaryota</taxon>
        <taxon>Fungi</taxon>
        <taxon>Fungi incertae sedis</taxon>
        <taxon>Mucoromycota</taxon>
        <taxon>Mucoromycotina</taxon>
        <taxon>Endogonomycetes</taxon>
        <taxon>Endogonales</taxon>
        <taxon>Endogonales incertae sedis</taxon>
        <taxon>Bifiguratus</taxon>
    </lineage>
</organism>
<sequence>MSLKANLTHTPYLGYIGAGSALVFGTLLAMYPDRAVFAESRPDLTGGREWPLVGNLPMLIQMRDKAHDVAYEAFKELGSTVSFTAFMFPRQIMLSDPRCVEHVLKGNFENYVKGPTFHAAMDDLFGHGIFNADGKEWKWQRKTASQIFNVKNFRDLFTEIFVDEIAYMKQNIFDVAADRQEAIDFHSIMFKFTLDSFVRIGFGVDLECVKKPGKIPFAEAFDAAQTMTARRMLSPFWKAEEAVAGFFGKGMKDYVKVVDKFANDVIAQRRAHPNKAEFTDLLSRFMQASDENGVPLNDRQLRDAILNMIIAGRDTTAQALSWSFYVLSNHPKVEAKLLEEIEQYVREDMQADDLYTAIKDMKYAHAFFYEVLRFYPSVPTNQKYALGDDILPDGTHIKKGDYVAWSPYAQGRLERVWGPDAAEFKPDRWLVDGDLKKMSQGQWPSFHAGPRVCLGQNLATLEALVAICLLLKRYHLSLVPGQDITYALSLTLPMKNGMKVMVERRQ</sequence>
<comment type="cofactor">
    <cofactor evidence="5">
        <name>heme</name>
        <dbReference type="ChEBI" id="CHEBI:30413"/>
    </cofactor>
</comment>
<dbReference type="GO" id="GO:0004497">
    <property type="term" value="F:monooxygenase activity"/>
    <property type="evidence" value="ECO:0007669"/>
    <property type="project" value="UniProtKB-KW"/>
</dbReference>
<comment type="caution">
    <text evidence="8">The sequence shown here is derived from an EMBL/GenBank/DDBJ whole genome shotgun (WGS) entry which is preliminary data.</text>
</comment>
<evidence type="ECO:0000313" key="9">
    <source>
        <dbReference type="Proteomes" id="UP000242875"/>
    </source>
</evidence>
<keyword evidence="9" id="KW-1185">Reference proteome</keyword>
<dbReference type="InterPro" id="IPR002401">
    <property type="entry name" value="Cyt_P450_E_grp-I"/>
</dbReference>
<dbReference type="PROSITE" id="PS00086">
    <property type="entry name" value="CYTOCHROME_P450"/>
    <property type="match status" value="1"/>
</dbReference>
<dbReference type="Proteomes" id="UP000242875">
    <property type="component" value="Unassembled WGS sequence"/>
</dbReference>
<name>A0A261Y3H8_9FUNG</name>
<keyword evidence="2 5" id="KW-0479">Metal-binding</keyword>
<comment type="similarity">
    <text evidence="1 6">Belongs to the cytochrome P450 family.</text>
</comment>
<keyword evidence="5 6" id="KW-0349">Heme</keyword>
<evidence type="ECO:0000313" key="8">
    <source>
        <dbReference type="EMBL" id="OZJ05176.1"/>
    </source>
</evidence>
<evidence type="ECO:0000256" key="7">
    <source>
        <dbReference type="SAM" id="Phobius"/>
    </source>
</evidence>
<feature type="binding site" description="axial binding residue" evidence="5">
    <location>
        <position position="453"/>
    </location>
    <ligand>
        <name>heme</name>
        <dbReference type="ChEBI" id="CHEBI:30413"/>
    </ligand>
    <ligandPart>
        <name>Fe</name>
        <dbReference type="ChEBI" id="CHEBI:18248"/>
    </ligandPart>
</feature>
<dbReference type="OrthoDB" id="1470350at2759"/>
<dbReference type="Gene3D" id="1.10.630.10">
    <property type="entry name" value="Cytochrome P450"/>
    <property type="match status" value="1"/>
</dbReference>
<dbReference type="GO" id="GO:0020037">
    <property type="term" value="F:heme binding"/>
    <property type="evidence" value="ECO:0007669"/>
    <property type="project" value="InterPro"/>
</dbReference>
<gene>
    <name evidence="8" type="ORF">BZG36_02221</name>
</gene>
<evidence type="ECO:0000256" key="5">
    <source>
        <dbReference type="PIRSR" id="PIRSR602401-1"/>
    </source>
</evidence>
<dbReference type="PRINTS" id="PR00463">
    <property type="entry name" value="EP450I"/>
</dbReference>
<dbReference type="GO" id="GO:0006629">
    <property type="term" value="P:lipid metabolic process"/>
    <property type="evidence" value="ECO:0007669"/>
    <property type="project" value="UniProtKB-ARBA"/>
</dbReference>
<evidence type="ECO:0000256" key="4">
    <source>
        <dbReference type="ARBA" id="ARBA00023004"/>
    </source>
</evidence>
<dbReference type="InterPro" id="IPR017972">
    <property type="entry name" value="Cyt_P450_CS"/>
</dbReference>
<protein>
    <recommendedName>
        <fullName evidence="10">Cytochrome P450</fullName>
    </recommendedName>
</protein>
<evidence type="ECO:0000256" key="6">
    <source>
        <dbReference type="RuleBase" id="RU000461"/>
    </source>
</evidence>
<keyword evidence="7" id="KW-0812">Transmembrane</keyword>
<dbReference type="PANTHER" id="PTHR24296">
    <property type="entry name" value="CYTOCHROME P450"/>
    <property type="match status" value="1"/>
</dbReference>
<evidence type="ECO:0000256" key="1">
    <source>
        <dbReference type="ARBA" id="ARBA00010617"/>
    </source>
</evidence>
<evidence type="ECO:0008006" key="10">
    <source>
        <dbReference type="Google" id="ProtNLM"/>
    </source>
</evidence>